<reference evidence="1 2" key="1">
    <citation type="journal article" date="2013" name="Genome Biol.">
        <title>The genome sequence of the most widely cultivated cacao type and its use to identify candidate genes regulating pod color.</title>
        <authorList>
            <person name="Motamayor J.C."/>
            <person name="Mockaitis K."/>
            <person name="Schmutz J."/>
            <person name="Haiminen N."/>
            <person name="Iii D.L."/>
            <person name="Cornejo O."/>
            <person name="Findley S.D."/>
            <person name="Zheng P."/>
            <person name="Utro F."/>
            <person name="Royaert S."/>
            <person name="Saski C."/>
            <person name="Jenkins J."/>
            <person name="Podicheti R."/>
            <person name="Zhao M."/>
            <person name="Scheffler B.E."/>
            <person name="Stack J.C."/>
            <person name="Feltus F.A."/>
            <person name="Mustiga G.M."/>
            <person name="Amores F."/>
            <person name="Phillips W."/>
            <person name="Marelli J.P."/>
            <person name="May G.D."/>
            <person name="Shapiro H."/>
            <person name="Ma J."/>
            <person name="Bustamante C.D."/>
            <person name="Schnell R.J."/>
            <person name="Main D."/>
            <person name="Gilbert D."/>
            <person name="Parida L."/>
            <person name="Kuhn D.N."/>
        </authorList>
    </citation>
    <scope>NUCLEOTIDE SEQUENCE [LARGE SCALE GENOMIC DNA]</scope>
    <source>
        <strain evidence="2">cv. Matina 1-6</strain>
    </source>
</reference>
<accession>A0A061GGY7</accession>
<organism evidence="1 2">
    <name type="scientific">Theobroma cacao</name>
    <name type="common">Cacao</name>
    <name type="synonym">Cocoa</name>
    <dbReference type="NCBI Taxonomy" id="3641"/>
    <lineage>
        <taxon>Eukaryota</taxon>
        <taxon>Viridiplantae</taxon>
        <taxon>Streptophyta</taxon>
        <taxon>Embryophyta</taxon>
        <taxon>Tracheophyta</taxon>
        <taxon>Spermatophyta</taxon>
        <taxon>Magnoliopsida</taxon>
        <taxon>eudicotyledons</taxon>
        <taxon>Gunneridae</taxon>
        <taxon>Pentapetalae</taxon>
        <taxon>rosids</taxon>
        <taxon>malvids</taxon>
        <taxon>Malvales</taxon>
        <taxon>Malvaceae</taxon>
        <taxon>Byttnerioideae</taxon>
        <taxon>Theobroma</taxon>
    </lineage>
</organism>
<protein>
    <submittedName>
        <fullName evidence="1">Uncharacterized protein</fullName>
    </submittedName>
</protein>
<proteinExistence type="predicted"/>
<dbReference type="EMBL" id="CM001884">
    <property type="protein sequence ID" value="EOY28432.1"/>
    <property type="molecule type" value="Genomic_DNA"/>
</dbReference>
<dbReference type="AlphaFoldDB" id="A0A061GGY7"/>
<gene>
    <name evidence="1" type="ORF">TCM_030001</name>
</gene>
<evidence type="ECO:0000313" key="2">
    <source>
        <dbReference type="Proteomes" id="UP000026915"/>
    </source>
</evidence>
<sequence>MQRNQKNTLFFGLSFCNKRTANDLEKQKGFSNFFQTSKIAVAMLMNLRCSWFSRLLNFMAMGAVLQTHRSSKSRDLLVNIQKP</sequence>
<dbReference type="HOGENOM" id="CLU_2547180_0_0_1"/>
<dbReference type="Gramene" id="EOY28432">
    <property type="protein sequence ID" value="EOY28432"/>
    <property type="gene ID" value="TCM_030001"/>
</dbReference>
<dbReference type="Proteomes" id="UP000026915">
    <property type="component" value="Chromosome 6"/>
</dbReference>
<keyword evidence="2" id="KW-1185">Reference proteome</keyword>
<evidence type="ECO:0000313" key="1">
    <source>
        <dbReference type="EMBL" id="EOY28432.1"/>
    </source>
</evidence>
<dbReference type="InParanoid" id="A0A061GGY7"/>
<name>A0A061GGY7_THECC</name>